<dbReference type="OrthoDB" id="2115692at2759"/>
<sequence length="95" mass="10387">TGTHVHLLTVQKVLSCLATSITHQGLGAGTAILRYGVDIADKENLPGWLEASLKGYNLYKKLGFQDFDSFTFDLSKYGGEGGWPIMGMLRPARQN</sequence>
<feature type="signal peptide" evidence="1">
    <location>
        <begin position="1"/>
        <end position="18"/>
    </location>
</feature>
<dbReference type="Proteomes" id="UP000091918">
    <property type="component" value="Unassembled WGS sequence"/>
</dbReference>
<gene>
    <name evidence="2" type="ORF">ACJ72_02225</name>
</gene>
<evidence type="ECO:0000256" key="1">
    <source>
        <dbReference type="SAM" id="SignalP"/>
    </source>
</evidence>
<accession>A0A1B7P2Z4</accession>
<protein>
    <submittedName>
        <fullName evidence="2">Uncharacterized protein</fullName>
    </submittedName>
</protein>
<proteinExistence type="predicted"/>
<keyword evidence="3" id="KW-1185">Reference proteome</keyword>
<dbReference type="STRING" id="1658172.A0A1B7P2Z4"/>
<evidence type="ECO:0000313" key="3">
    <source>
        <dbReference type="Proteomes" id="UP000091918"/>
    </source>
</evidence>
<reference evidence="2 3" key="1">
    <citation type="submission" date="2015-07" db="EMBL/GenBank/DDBJ databases">
        <title>Emmonsia species relationships and genome sequence.</title>
        <authorList>
            <person name="Cuomo C.A."/>
            <person name="Schwartz I.S."/>
            <person name="Kenyon C."/>
            <person name="de Hoog G.S."/>
            <person name="Govender N.P."/>
            <person name="Botha A."/>
            <person name="Moreno L."/>
            <person name="de Vries M."/>
            <person name="Munoz J.F."/>
            <person name="Stielow J.B."/>
        </authorList>
    </citation>
    <scope>NUCLEOTIDE SEQUENCE [LARGE SCALE GENOMIC DNA]</scope>
    <source>
        <strain evidence="2 3">CBS 136260</strain>
    </source>
</reference>
<name>A0A1B7P2Z4_9EURO</name>
<feature type="chain" id="PRO_5008598382" evidence="1">
    <location>
        <begin position="19"/>
        <end position="95"/>
    </location>
</feature>
<feature type="non-terminal residue" evidence="2">
    <location>
        <position position="1"/>
    </location>
</feature>
<dbReference type="SUPFAM" id="SSF55729">
    <property type="entry name" value="Acyl-CoA N-acyltransferases (Nat)"/>
    <property type="match status" value="1"/>
</dbReference>
<dbReference type="PANTHER" id="PTHR42791:SF1">
    <property type="entry name" value="N-ACETYLTRANSFERASE DOMAIN-CONTAINING PROTEIN"/>
    <property type="match status" value="1"/>
</dbReference>
<dbReference type="InterPro" id="IPR016181">
    <property type="entry name" value="Acyl_CoA_acyltransferase"/>
</dbReference>
<dbReference type="InterPro" id="IPR052523">
    <property type="entry name" value="Trichothecene_AcTrans"/>
</dbReference>
<dbReference type="AlphaFoldDB" id="A0A1B7P2Z4"/>
<dbReference type="EMBL" id="LGUA01000179">
    <property type="protein sequence ID" value="OAX83405.1"/>
    <property type="molecule type" value="Genomic_DNA"/>
</dbReference>
<evidence type="ECO:0000313" key="2">
    <source>
        <dbReference type="EMBL" id="OAX83405.1"/>
    </source>
</evidence>
<organism evidence="2 3">
    <name type="scientific">Emergomyces africanus</name>
    <dbReference type="NCBI Taxonomy" id="1955775"/>
    <lineage>
        <taxon>Eukaryota</taxon>
        <taxon>Fungi</taxon>
        <taxon>Dikarya</taxon>
        <taxon>Ascomycota</taxon>
        <taxon>Pezizomycotina</taxon>
        <taxon>Eurotiomycetes</taxon>
        <taxon>Eurotiomycetidae</taxon>
        <taxon>Onygenales</taxon>
        <taxon>Ajellomycetaceae</taxon>
        <taxon>Emergomyces</taxon>
    </lineage>
</organism>
<dbReference type="PANTHER" id="PTHR42791">
    <property type="entry name" value="GNAT FAMILY ACETYLTRANSFERASE"/>
    <property type="match status" value="1"/>
</dbReference>
<comment type="caution">
    <text evidence="2">The sequence shown here is derived from an EMBL/GenBank/DDBJ whole genome shotgun (WGS) entry which is preliminary data.</text>
</comment>
<keyword evidence="1" id="KW-0732">Signal</keyword>
<dbReference type="Gene3D" id="3.40.630.30">
    <property type="match status" value="1"/>
</dbReference>